<evidence type="ECO:0000313" key="3">
    <source>
        <dbReference type="EMBL" id="TDT31242.1"/>
    </source>
</evidence>
<dbReference type="SUPFAM" id="SSF55486">
    <property type="entry name" value="Metalloproteases ('zincins'), catalytic domain"/>
    <property type="match status" value="1"/>
</dbReference>
<reference evidence="3 4" key="1">
    <citation type="submission" date="2019-03" db="EMBL/GenBank/DDBJ databases">
        <title>Genomic Encyclopedia of Archaeal and Bacterial Type Strains, Phase II (KMG-II): from individual species to whole genera.</title>
        <authorList>
            <person name="Goeker M."/>
        </authorList>
    </citation>
    <scope>NUCLEOTIDE SEQUENCE [LARGE SCALE GENOMIC DNA]</scope>
    <source>
        <strain evidence="3 4">DSM 24323</strain>
    </source>
</reference>
<evidence type="ECO:0000313" key="4">
    <source>
        <dbReference type="Proteomes" id="UP000295371"/>
    </source>
</evidence>
<dbReference type="Gene3D" id="3.40.390.10">
    <property type="entry name" value="Collagenase (Catalytic Domain)"/>
    <property type="match status" value="1"/>
</dbReference>
<protein>
    <submittedName>
        <fullName evidence="3">Uncharacterized protein DUF3152</fullName>
    </submittedName>
</protein>
<sequence>MIRQVREGDPRRLRIAAVSACLLALVVPLVLAGRFLGDDDPTGAEPVTGTAAPEPPPAQASEPGEPTNTPEAAEASAELVVPEDGPEEWTVAEFSQDSPRDGGRTVRVQVRVEETVPVDAEEAAEEAAGILHDDRSWEESEGVRFEFVGTADADLTINIATPGTTDALCLPAVTGGELSCRNGDRVALNAKRWLSGVEAYGDDLTGYRRYLVNHEVGHYLGHGHVDCPGKGERAPLMMQQTKGVGECEPYPWPN</sequence>
<evidence type="ECO:0000256" key="1">
    <source>
        <dbReference type="SAM" id="MobiDB-lite"/>
    </source>
</evidence>
<keyword evidence="4" id="KW-1185">Reference proteome</keyword>
<accession>A0A4R7J240</accession>
<feature type="region of interest" description="Disordered" evidence="1">
    <location>
        <begin position="41"/>
        <end position="84"/>
    </location>
</feature>
<feature type="domain" description="DUF3152" evidence="2">
    <location>
        <begin position="83"/>
        <end position="248"/>
    </location>
</feature>
<organism evidence="3 4">
    <name type="scientific">Naumannella halotolerans</name>
    <dbReference type="NCBI Taxonomy" id="993414"/>
    <lineage>
        <taxon>Bacteria</taxon>
        <taxon>Bacillati</taxon>
        <taxon>Actinomycetota</taxon>
        <taxon>Actinomycetes</taxon>
        <taxon>Propionibacteriales</taxon>
        <taxon>Propionibacteriaceae</taxon>
        <taxon>Naumannella</taxon>
    </lineage>
</organism>
<dbReference type="InterPro" id="IPR022603">
    <property type="entry name" value="DUF3152"/>
</dbReference>
<dbReference type="Pfam" id="PF11350">
    <property type="entry name" value="DUF3152"/>
    <property type="match status" value="1"/>
</dbReference>
<dbReference type="GO" id="GO:0008237">
    <property type="term" value="F:metallopeptidase activity"/>
    <property type="evidence" value="ECO:0007669"/>
    <property type="project" value="InterPro"/>
</dbReference>
<comment type="caution">
    <text evidence="3">The sequence shown here is derived from an EMBL/GenBank/DDBJ whole genome shotgun (WGS) entry which is preliminary data.</text>
</comment>
<dbReference type="EMBL" id="SOAW01000002">
    <property type="protein sequence ID" value="TDT31242.1"/>
    <property type="molecule type" value="Genomic_DNA"/>
</dbReference>
<evidence type="ECO:0000259" key="2">
    <source>
        <dbReference type="Pfam" id="PF11350"/>
    </source>
</evidence>
<dbReference type="AlphaFoldDB" id="A0A4R7J240"/>
<proteinExistence type="predicted"/>
<gene>
    <name evidence="3" type="ORF">CLV29_2656</name>
</gene>
<name>A0A4R7J240_9ACTN</name>
<dbReference type="InterPro" id="IPR024079">
    <property type="entry name" value="MetalloPept_cat_dom_sf"/>
</dbReference>
<dbReference type="Proteomes" id="UP000295371">
    <property type="component" value="Unassembled WGS sequence"/>
</dbReference>